<evidence type="ECO:0000313" key="1">
    <source>
        <dbReference type="EMBL" id="QTA90112.1"/>
    </source>
</evidence>
<dbReference type="AlphaFoldDB" id="A0A975BR06"/>
<accession>A0A975BR06</accession>
<evidence type="ECO:0000313" key="2">
    <source>
        <dbReference type="Proteomes" id="UP000663722"/>
    </source>
</evidence>
<reference evidence="1" key="1">
    <citation type="journal article" date="2021" name="Microb. Physiol.">
        <title>Proteogenomic Insights into the Physiology of Marine, Sulfate-Reducing, Filamentous Desulfonema limicola and Desulfonema magnum.</title>
        <authorList>
            <person name="Schnaars V."/>
            <person name="Wohlbrand L."/>
            <person name="Scheve S."/>
            <person name="Hinrichs C."/>
            <person name="Reinhardt R."/>
            <person name="Rabus R."/>
        </authorList>
    </citation>
    <scope>NUCLEOTIDE SEQUENCE</scope>
    <source>
        <strain evidence="1">4be13</strain>
    </source>
</reference>
<dbReference type="Proteomes" id="UP000663722">
    <property type="component" value="Chromosome"/>
</dbReference>
<dbReference type="EMBL" id="CP061800">
    <property type="protein sequence ID" value="QTA90112.1"/>
    <property type="molecule type" value="Genomic_DNA"/>
</dbReference>
<gene>
    <name evidence="1" type="ORF">dnm_061730</name>
</gene>
<sequence>MRILPRPASDWQIQKISARFVQAGGSGAKPGDFRFTEPANSLSVHRWGRR</sequence>
<proteinExistence type="predicted"/>
<protein>
    <submittedName>
        <fullName evidence="1">Uncharacterized protein</fullName>
    </submittedName>
</protein>
<keyword evidence="2" id="KW-1185">Reference proteome</keyword>
<dbReference type="KEGG" id="dmm:dnm_061730"/>
<organism evidence="1 2">
    <name type="scientific">Desulfonema magnum</name>
    <dbReference type="NCBI Taxonomy" id="45655"/>
    <lineage>
        <taxon>Bacteria</taxon>
        <taxon>Pseudomonadati</taxon>
        <taxon>Thermodesulfobacteriota</taxon>
        <taxon>Desulfobacteria</taxon>
        <taxon>Desulfobacterales</taxon>
        <taxon>Desulfococcaceae</taxon>
        <taxon>Desulfonema</taxon>
    </lineage>
</organism>
<name>A0A975BR06_9BACT</name>